<keyword evidence="5 7" id="KW-0648">Protein biosynthesis</keyword>
<dbReference type="SUPFAM" id="SSF55418">
    <property type="entry name" value="eIF4e-like"/>
    <property type="match status" value="1"/>
</dbReference>
<dbReference type="InterPro" id="IPR001040">
    <property type="entry name" value="TIF_eIF_4E"/>
</dbReference>
<evidence type="ECO:0000256" key="7">
    <source>
        <dbReference type="RuleBase" id="RU004374"/>
    </source>
</evidence>
<dbReference type="RefSeq" id="XP_018021602.1">
    <property type="nucleotide sequence ID" value="XM_018166113.2"/>
</dbReference>
<dbReference type="PANTHER" id="PTHR11960">
    <property type="entry name" value="EUKARYOTIC TRANSLATION INITIATION FACTOR 4E RELATED"/>
    <property type="match status" value="1"/>
</dbReference>
<proteinExistence type="inferred from homology"/>
<dbReference type="Gene3D" id="3.30.760.10">
    <property type="entry name" value="RNA Cap, Translation Initiation Factor Eif4e"/>
    <property type="match status" value="1"/>
</dbReference>
<sequence length="224" mass="25139">MSETVLLTNEVDESVSPTNDAANGEEGAVALISDPEPVLKHPLNSTWTLFYFINDKSGNFNWQESQAVVASFNTVEDFWALFNHIENASKLKIGFDYSLFKNGILPAWEDSGNTGGGKWTLNTSRHQRFTDLDNYWLELIMMMVGENEEEYVNNVITGAVVSLRMKQDRVCLWCAPTKKPEAILKAGKAMKRCMGIPPNTTIDYTVHSNKSTSRNSSLRSLYSL</sequence>
<keyword evidence="8" id="KW-1185">Reference proteome</keyword>
<dbReference type="GO" id="GO:0003743">
    <property type="term" value="F:translation initiation factor activity"/>
    <property type="evidence" value="ECO:0007669"/>
    <property type="project" value="UniProtKB-KW"/>
</dbReference>
<reference evidence="9" key="1">
    <citation type="submission" date="2025-08" db="UniProtKB">
        <authorList>
            <consortium name="RefSeq"/>
        </authorList>
    </citation>
    <scope>IDENTIFICATION</scope>
    <source>
        <tissue evidence="9">Whole organism</tissue>
    </source>
</reference>
<evidence type="ECO:0000313" key="8">
    <source>
        <dbReference type="Proteomes" id="UP000694843"/>
    </source>
</evidence>
<dbReference type="PANTHER" id="PTHR11960:SF8">
    <property type="entry name" value="EUKARYOTIC TRANSLATION INITIATION FACTOR 4E1-RELATED"/>
    <property type="match status" value="1"/>
</dbReference>
<dbReference type="KEGG" id="hazt:108677821"/>
<dbReference type="GO" id="GO:0000340">
    <property type="term" value="F:RNA 7-methylguanosine cap binding"/>
    <property type="evidence" value="ECO:0007669"/>
    <property type="project" value="UniProtKB-ARBA"/>
</dbReference>
<keyword evidence="3" id="KW-0810">Translation regulation</keyword>
<accession>A0A8B7P6U8</accession>
<dbReference type="InterPro" id="IPR023398">
    <property type="entry name" value="TIF_eIF4e-like"/>
</dbReference>
<keyword evidence="2 7" id="KW-0396">Initiation factor</keyword>
<dbReference type="Pfam" id="PF01652">
    <property type="entry name" value="IF4E"/>
    <property type="match status" value="1"/>
</dbReference>
<evidence type="ECO:0000256" key="3">
    <source>
        <dbReference type="ARBA" id="ARBA00022845"/>
    </source>
</evidence>
<name>A0A8B7P6U8_HYAAZ</name>
<comment type="similarity">
    <text evidence="1 7">Belongs to the eukaryotic initiation factor 4E family.</text>
</comment>
<dbReference type="OMA" id="EEFWAIV"/>
<dbReference type="GO" id="GO:0006417">
    <property type="term" value="P:regulation of translation"/>
    <property type="evidence" value="ECO:0007669"/>
    <property type="project" value="UniProtKB-KW"/>
</dbReference>
<gene>
    <name evidence="9" type="primary">LOC108677821</name>
</gene>
<keyword evidence="4 7" id="KW-0694">RNA-binding</keyword>
<dbReference type="Proteomes" id="UP000694843">
    <property type="component" value="Unplaced"/>
</dbReference>
<evidence type="ECO:0000313" key="9">
    <source>
        <dbReference type="RefSeq" id="XP_018021602.1"/>
    </source>
</evidence>
<evidence type="ECO:0000256" key="4">
    <source>
        <dbReference type="ARBA" id="ARBA00022884"/>
    </source>
</evidence>
<dbReference type="GeneID" id="108677821"/>
<dbReference type="PROSITE" id="PS00813">
    <property type="entry name" value="IF4E"/>
    <property type="match status" value="1"/>
</dbReference>
<dbReference type="InterPro" id="IPR019770">
    <property type="entry name" value="TIF_eIF_4E_CS"/>
</dbReference>
<dbReference type="OrthoDB" id="590761at2759"/>
<dbReference type="GO" id="GO:0016281">
    <property type="term" value="C:eukaryotic translation initiation factor 4F complex"/>
    <property type="evidence" value="ECO:0007669"/>
    <property type="project" value="TreeGrafter"/>
</dbReference>
<organism evidence="8 9">
    <name type="scientific">Hyalella azteca</name>
    <name type="common">Amphipod</name>
    <dbReference type="NCBI Taxonomy" id="294128"/>
    <lineage>
        <taxon>Eukaryota</taxon>
        <taxon>Metazoa</taxon>
        <taxon>Ecdysozoa</taxon>
        <taxon>Arthropoda</taxon>
        <taxon>Crustacea</taxon>
        <taxon>Multicrustacea</taxon>
        <taxon>Malacostraca</taxon>
        <taxon>Eumalacostraca</taxon>
        <taxon>Peracarida</taxon>
        <taxon>Amphipoda</taxon>
        <taxon>Senticaudata</taxon>
        <taxon>Talitrida</taxon>
        <taxon>Talitroidea</taxon>
        <taxon>Hyalellidae</taxon>
        <taxon>Hyalella</taxon>
    </lineage>
</organism>
<evidence type="ECO:0000256" key="5">
    <source>
        <dbReference type="ARBA" id="ARBA00022917"/>
    </source>
</evidence>
<dbReference type="AlphaFoldDB" id="A0A8B7P6U8"/>
<evidence type="ECO:0000256" key="2">
    <source>
        <dbReference type="ARBA" id="ARBA00022540"/>
    </source>
</evidence>
<evidence type="ECO:0000256" key="1">
    <source>
        <dbReference type="ARBA" id="ARBA00009860"/>
    </source>
</evidence>
<evidence type="ECO:0000256" key="6">
    <source>
        <dbReference type="ARBA" id="ARBA00032656"/>
    </source>
</evidence>
<protein>
    <recommendedName>
        <fullName evidence="6">eIF-4F 25 kDa subunit</fullName>
    </recommendedName>
</protein>